<gene>
    <name evidence="1" type="ORF">FXN63_20695</name>
</gene>
<dbReference type="Proteomes" id="UP000325161">
    <property type="component" value="Chromosome"/>
</dbReference>
<reference evidence="1 2" key="1">
    <citation type="submission" date="2019-08" db="EMBL/GenBank/DDBJ databases">
        <title>Amphibian skin-associated Pigmentiphaga: genome sequence and occurrence across geography and hosts.</title>
        <authorList>
            <person name="Bletz M.C."/>
            <person name="Bunk B."/>
            <person name="Sproeer C."/>
            <person name="Biwer P."/>
            <person name="Reiter S."/>
            <person name="Rabemananjara F.C.E."/>
            <person name="Schulz S."/>
            <person name="Overmann J."/>
            <person name="Vences M."/>
        </authorList>
    </citation>
    <scope>NUCLEOTIDE SEQUENCE [LARGE SCALE GENOMIC DNA]</scope>
    <source>
        <strain evidence="1 2">Mada1488</strain>
    </source>
</reference>
<dbReference type="RefSeq" id="WP_148817066.1">
    <property type="nucleotide sequence ID" value="NZ_CP043046.1"/>
</dbReference>
<keyword evidence="2" id="KW-1185">Reference proteome</keyword>
<evidence type="ECO:0000313" key="2">
    <source>
        <dbReference type="Proteomes" id="UP000325161"/>
    </source>
</evidence>
<organism evidence="1 2">
    <name type="scientific">Pigmentiphaga aceris</name>
    <dbReference type="NCBI Taxonomy" id="1940612"/>
    <lineage>
        <taxon>Bacteria</taxon>
        <taxon>Pseudomonadati</taxon>
        <taxon>Pseudomonadota</taxon>
        <taxon>Betaproteobacteria</taxon>
        <taxon>Burkholderiales</taxon>
        <taxon>Alcaligenaceae</taxon>
        <taxon>Pigmentiphaga</taxon>
    </lineage>
</organism>
<dbReference type="KEGG" id="pacr:FXN63_20695"/>
<dbReference type="EMBL" id="CP043046">
    <property type="protein sequence ID" value="QEI07985.1"/>
    <property type="molecule type" value="Genomic_DNA"/>
</dbReference>
<sequence length="62" mass="6834">MGTAIATELETRDDIVHHIDAWLEQTGADQRCSGVVYVKRSDGTGYFKAALSPVTETEHRQA</sequence>
<dbReference type="AlphaFoldDB" id="A0A5C0B0S0"/>
<evidence type="ECO:0000313" key="1">
    <source>
        <dbReference type="EMBL" id="QEI07985.1"/>
    </source>
</evidence>
<name>A0A5C0B0S0_9BURK</name>
<protein>
    <submittedName>
        <fullName evidence="1">Uncharacterized protein</fullName>
    </submittedName>
</protein>
<proteinExistence type="predicted"/>
<accession>A0A5C0B0S0</accession>